<evidence type="ECO:0000256" key="4">
    <source>
        <dbReference type="ARBA" id="ARBA00023237"/>
    </source>
</evidence>
<keyword evidence="2" id="KW-0472">Membrane</keyword>
<keyword evidence="3" id="KW-0564">Palmitate</keyword>
<dbReference type="PANTHER" id="PTHR37423:SF1">
    <property type="entry name" value="OUTER MEMBRANE PROTEIN ASSEMBLY FACTOR BAMD"/>
    <property type="match status" value="1"/>
</dbReference>
<reference evidence="7 8" key="1">
    <citation type="journal article" date="2011" name="BMC Genomics">
        <title>Genomic insights into an obligate epibiotic bacterial predator: Micavibrio aeruginosavorus ARL-13.</title>
        <authorList>
            <person name="Wang Z."/>
            <person name="Kadouri D."/>
            <person name="Wu M."/>
        </authorList>
    </citation>
    <scope>NUCLEOTIDE SEQUENCE [LARGE SCALE GENOMIC DNA]</scope>
    <source>
        <strain evidence="7 8">ARL-13</strain>
    </source>
</reference>
<keyword evidence="5" id="KW-0449">Lipoprotein</keyword>
<dbReference type="KEGG" id="mai:MICA_1889"/>
<dbReference type="Proteomes" id="UP000009286">
    <property type="component" value="Chromosome"/>
</dbReference>
<dbReference type="EMBL" id="CP002382">
    <property type="protein sequence ID" value="AEP10198.1"/>
    <property type="molecule type" value="Genomic_DNA"/>
</dbReference>
<feature type="domain" description="Outer membrane lipoprotein BamD-like" evidence="6">
    <location>
        <begin position="51"/>
        <end position="245"/>
    </location>
</feature>
<dbReference type="AlphaFoldDB" id="G2KMA4"/>
<dbReference type="NCBIfam" id="TIGR03302">
    <property type="entry name" value="OM_YfiO"/>
    <property type="match status" value="1"/>
</dbReference>
<evidence type="ECO:0000256" key="1">
    <source>
        <dbReference type="ARBA" id="ARBA00022729"/>
    </source>
</evidence>
<dbReference type="CDD" id="cd15830">
    <property type="entry name" value="BamD"/>
    <property type="match status" value="1"/>
</dbReference>
<dbReference type="HOGENOM" id="CLU_065982_1_1_5"/>
<evidence type="ECO:0000313" key="7">
    <source>
        <dbReference type="EMBL" id="AEP10198.1"/>
    </source>
</evidence>
<accession>G2KMA4</accession>
<dbReference type="GO" id="GO:0051205">
    <property type="term" value="P:protein insertion into membrane"/>
    <property type="evidence" value="ECO:0007669"/>
    <property type="project" value="TreeGrafter"/>
</dbReference>
<dbReference type="InterPro" id="IPR011990">
    <property type="entry name" value="TPR-like_helical_dom_sf"/>
</dbReference>
<gene>
    <name evidence="7" type="primary">yfiO</name>
    <name evidence="7" type="ordered locus">MICA_1889</name>
</gene>
<dbReference type="RefSeq" id="WP_014103421.1">
    <property type="nucleotide sequence ID" value="NC_016026.1"/>
</dbReference>
<keyword evidence="1" id="KW-0732">Signal</keyword>
<evidence type="ECO:0000256" key="3">
    <source>
        <dbReference type="ARBA" id="ARBA00023139"/>
    </source>
</evidence>
<dbReference type="InterPro" id="IPR017689">
    <property type="entry name" value="BamD"/>
</dbReference>
<proteinExistence type="inferred from homology"/>
<evidence type="ECO:0000313" key="8">
    <source>
        <dbReference type="Proteomes" id="UP000009286"/>
    </source>
</evidence>
<evidence type="ECO:0000256" key="2">
    <source>
        <dbReference type="ARBA" id="ARBA00023136"/>
    </source>
</evidence>
<dbReference type="Pfam" id="PF13525">
    <property type="entry name" value="YfiO"/>
    <property type="match status" value="1"/>
</dbReference>
<dbReference type="eggNOG" id="COG4105">
    <property type="taxonomic scope" value="Bacteria"/>
</dbReference>
<dbReference type="SUPFAM" id="SSF48452">
    <property type="entry name" value="TPR-like"/>
    <property type="match status" value="1"/>
</dbReference>
<dbReference type="HAMAP" id="MF_00922">
    <property type="entry name" value="OM_assembly_BamD"/>
    <property type="match status" value="1"/>
</dbReference>
<name>G2KMA4_MICAA</name>
<dbReference type="GO" id="GO:1990063">
    <property type="term" value="C:Bam protein complex"/>
    <property type="evidence" value="ECO:0007669"/>
    <property type="project" value="TreeGrafter"/>
</dbReference>
<dbReference type="PANTHER" id="PTHR37423">
    <property type="entry name" value="SOLUBLE LYTIC MUREIN TRANSGLYCOSYLASE-RELATED"/>
    <property type="match status" value="1"/>
</dbReference>
<dbReference type="Gene3D" id="1.25.40.10">
    <property type="entry name" value="Tetratricopeptide repeat domain"/>
    <property type="match status" value="1"/>
</dbReference>
<dbReference type="OrthoDB" id="9804044at2"/>
<sequence length="292" mass="33638">MNFNGFPLILTGCVMKRLNKILPILCVPVLLATAACSSTGNKEDTKTEVDTPVETLYTNAAAAMDAKNYREATRLFQEVERQHPYSEWAVRAELMAAYAQYESMRYDEAILSLDRFVELHPGHKDIDYALYLKSLCFYEQISDVARDQYMTDEALKAFDTLIRRFPDSRYTRDAILKRDLTLDHLAGKEMEIGRYYLTRGEINASINRFRVVVRDYQTTTHVPEALHRLVEAYITLGLTDEATRVAAVLGYNYPGSSWYEDTYELLDPAMRQKIMDERGFVDRTVDSLFKPN</sequence>
<keyword evidence="8" id="KW-1185">Reference proteome</keyword>
<keyword evidence="4" id="KW-0998">Cell outer membrane</keyword>
<dbReference type="InterPro" id="IPR039565">
    <property type="entry name" value="BamD-like"/>
</dbReference>
<organism evidence="7 8">
    <name type="scientific">Micavibrio aeruginosavorus (strain ARL-13)</name>
    <dbReference type="NCBI Taxonomy" id="856793"/>
    <lineage>
        <taxon>Bacteria</taxon>
        <taxon>Pseudomonadati</taxon>
        <taxon>Bdellovibrionota</taxon>
        <taxon>Bdellovibrionia</taxon>
        <taxon>Bdellovibrionales</taxon>
        <taxon>Pseudobdellovibrionaceae</taxon>
        <taxon>Micavibrio</taxon>
    </lineage>
</organism>
<dbReference type="STRING" id="856793.MICA_1889"/>
<evidence type="ECO:0000259" key="6">
    <source>
        <dbReference type="Pfam" id="PF13525"/>
    </source>
</evidence>
<protein>
    <recommendedName>
        <fullName evidence="6">Outer membrane lipoprotein BamD-like domain-containing protein</fullName>
    </recommendedName>
</protein>
<evidence type="ECO:0000256" key="5">
    <source>
        <dbReference type="ARBA" id="ARBA00023288"/>
    </source>
</evidence>